<dbReference type="EMBL" id="NEVM01000002">
    <property type="protein sequence ID" value="OZI34948.1"/>
    <property type="molecule type" value="Genomic_DNA"/>
</dbReference>
<protein>
    <recommendedName>
        <fullName evidence="6">NlpC/P60 domain-containing protein</fullName>
    </recommendedName>
</protein>
<evidence type="ECO:0000256" key="3">
    <source>
        <dbReference type="ARBA" id="ARBA00022801"/>
    </source>
</evidence>
<evidence type="ECO:0000259" key="6">
    <source>
        <dbReference type="PROSITE" id="PS51935"/>
    </source>
</evidence>
<name>A0A261SC14_9BORD</name>
<keyword evidence="8" id="KW-1185">Reference proteome</keyword>
<evidence type="ECO:0000256" key="2">
    <source>
        <dbReference type="ARBA" id="ARBA00022670"/>
    </source>
</evidence>
<dbReference type="InterPro" id="IPR006311">
    <property type="entry name" value="TAT_signal"/>
</dbReference>
<dbReference type="RefSeq" id="WP_094853937.1">
    <property type="nucleotide sequence ID" value="NZ_NEVM01000002.1"/>
</dbReference>
<feature type="domain" description="NlpC/P60" evidence="6">
    <location>
        <begin position="56"/>
        <end position="195"/>
    </location>
</feature>
<dbReference type="GO" id="GO:0008234">
    <property type="term" value="F:cysteine-type peptidase activity"/>
    <property type="evidence" value="ECO:0007669"/>
    <property type="project" value="UniProtKB-KW"/>
</dbReference>
<feature type="chain" id="PRO_5012898795" description="NlpC/P60 domain-containing protein" evidence="5">
    <location>
        <begin position="35"/>
        <end position="208"/>
    </location>
</feature>
<dbReference type="Pfam" id="PF00877">
    <property type="entry name" value="NLPC_P60"/>
    <property type="match status" value="1"/>
</dbReference>
<dbReference type="PANTHER" id="PTHR47053:SF1">
    <property type="entry name" value="MUREIN DD-ENDOPEPTIDASE MEPH-RELATED"/>
    <property type="match status" value="1"/>
</dbReference>
<dbReference type="PANTHER" id="PTHR47053">
    <property type="entry name" value="MUREIN DD-ENDOPEPTIDASE MEPH-RELATED"/>
    <property type="match status" value="1"/>
</dbReference>
<dbReference type="Proteomes" id="UP000216020">
    <property type="component" value="Unassembled WGS sequence"/>
</dbReference>
<dbReference type="InterPro" id="IPR051202">
    <property type="entry name" value="Peptidase_C40"/>
</dbReference>
<evidence type="ECO:0000256" key="4">
    <source>
        <dbReference type="ARBA" id="ARBA00022807"/>
    </source>
</evidence>
<keyword evidence="3" id="KW-0378">Hydrolase</keyword>
<keyword evidence="5" id="KW-0732">Signal</keyword>
<reference evidence="8" key="1">
    <citation type="submission" date="2017-05" db="EMBL/GenBank/DDBJ databases">
        <title>Complete and WGS of Bordetella genogroups.</title>
        <authorList>
            <person name="Spilker T."/>
            <person name="Lipuma J."/>
        </authorList>
    </citation>
    <scope>NUCLEOTIDE SEQUENCE [LARGE SCALE GENOMIC DNA]</scope>
    <source>
        <strain evidence="8">AU16122</strain>
    </source>
</reference>
<keyword evidence="4" id="KW-0788">Thiol protease</keyword>
<evidence type="ECO:0000256" key="1">
    <source>
        <dbReference type="ARBA" id="ARBA00007074"/>
    </source>
</evidence>
<dbReference type="SUPFAM" id="SSF54001">
    <property type="entry name" value="Cysteine proteinases"/>
    <property type="match status" value="1"/>
</dbReference>
<evidence type="ECO:0000256" key="5">
    <source>
        <dbReference type="SAM" id="SignalP"/>
    </source>
</evidence>
<dbReference type="InterPro" id="IPR038765">
    <property type="entry name" value="Papain-like_cys_pep_sf"/>
</dbReference>
<organism evidence="7 8">
    <name type="scientific">Bordetella genomosp. 10</name>
    <dbReference type="NCBI Taxonomy" id="1416804"/>
    <lineage>
        <taxon>Bacteria</taxon>
        <taxon>Pseudomonadati</taxon>
        <taxon>Pseudomonadota</taxon>
        <taxon>Betaproteobacteria</taxon>
        <taxon>Burkholderiales</taxon>
        <taxon>Alcaligenaceae</taxon>
        <taxon>Bordetella</taxon>
    </lineage>
</organism>
<dbReference type="Gene3D" id="3.90.1720.10">
    <property type="entry name" value="endopeptidase domain like (from Nostoc punctiforme)"/>
    <property type="match status" value="1"/>
</dbReference>
<dbReference type="GO" id="GO:0006508">
    <property type="term" value="P:proteolysis"/>
    <property type="evidence" value="ECO:0007669"/>
    <property type="project" value="UniProtKB-KW"/>
</dbReference>
<dbReference type="InterPro" id="IPR000064">
    <property type="entry name" value="NLP_P60_dom"/>
</dbReference>
<comment type="similarity">
    <text evidence="1">Belongs to the peptidase C40 family.</text>
</comment>
<dbReference type="PROSITE" id="PS51935">
    <property type="entry name" value="NLPC_P60"/>
    <property type="match status" value="1"/>
</dbReference>
<feature type="signal peptide" evidence="5">
    <location>
        <begin position="1"/>
        <end position="34"/>
    </location>
</feature>
<keyword evidence="2" id="KW-0645">Protease</keyword>
<evidence type="ECO:0000313" key="8">
    <source>
        <dbReference type="Proteomes" id="UP000216020"/>
    </source>
</evidence>
<dbReference type="PROSITE" id="PS51318">
    <property type="entry name" value="TAT"/>
    <property type="match status" value="1"/>
</dbReference>
<dbReference type="OrthoDB" id="9807055at2"/>
<accession>A0A261SC14</accession>
<gene>
    <name evidence="7" type="ORF">CAL29_15980</name>
</gene>
<sequence length="208" mass="21943">MTPPTRRAFFPRSLFTAACLSIAALAAMPAAANAMIVADALGNLKGLSPNDAPTVPTLRDRVVEAGLDAIGTPYTWGGDGSDGGFDCSGLVAYVYKEVAGLALPHHAASQRDEGKPIAVSQLQPGDLVFFGSSTVTRKGKGKKARKVVSYRTSHVGIYIGDNQFVHAPTTGSTVRIDDLDAGYWAKHFNGARRYLSPTGNQQVHVASK</sequence>
<dbReference type="AlphaFoldDB" id="A0A261SC14"/>
<evidence type="ECO:0000313" key="7">
    <source>
        <dbReference type="EMBL" id="OZI34948.1"/>
    </source>
</evidence>
<comment type="caution">
    <text evidence="7">The sequence shown here is derived from an EMBL/GenBank/DDBJ whole genome shotgun (WGS) entry which is preliminary data.</text>
</comment>
<proteinExistence type="inferred from homology"/>